<protein>
    <submittedName>
        <fullName evidence="6">ESAT-6 protein secretion system EspG family protein</fullName>
    </submittedName>
</protein>
<evidence type="ECO:0000256" key="5">
    <source>
        <dbReference type="SAM" id="MobiDB-lite"/>
    </source>
</evidence>
<evidence type="ECO:0000313" key="7">
    <source>
        <dbReference type="Proteomes" id="UP000295680"/>
    </source>
</evidence>
<dbReference type="EMBL" id="SLWS01000001">
    <property type="protein sequence ID" value="TCO65637.1"/>
    <property type="molecule type" value="Genomic_DNA"/>
</dbReference>
<evidence type="ECO:0000256" key="3">
    <source>
        <dbReference type="ARBA" id="ARBA00022490"/>
    </source>
</evidence>
<keyword evidence="4" id="KW-0143">Chaperone</keyword>
<evidence type="ECO:0000256" key="2">
    <source>
        <dbReference type="ARBA" id="ARBA00006411"/>
    </source>
</evidence>
<dbReference type="Pfam" id="PF14011">
    <property type="entry name" value="ESX-1_EspG"/>
    <property type="match status" value="1"/>
</dbReference>
<gene>
    <name evidence="6" type="ORF">EV192_1011429</name>
</gene>
<reference evidence="6 7" key="1">
    <citation type="submission" date="2019-03" db="EMBL/GenBank/DDBJ databases">
        <title>Genomic Encyclopedia of Type Strains, Phase IV (KMG-IV): sequencing the most valuable type-strain genomes for metagenomic binning, comparative biology and taxonomic classification.</title>
        <authorList>
            <person name="Goeker M."/>
        </authorList>
    </citation>
    <scope>NUCLEOTIDE SEQUENCE [LARGE SCALE GENOMIC DNA]</scope>
    <source>
        <strain evidence="6 7">DSM 45934</strain>
    </source>
</reference>
<comment type="subcellular location">
    <subcellularLocation>
        <location evidence="1">Cytoplasm</location>
    </subcellularLocation>
</comment>
<organism evidence="6 7">
    <name type="scientific">Actinocrispum wychmicini</name>
    <dbReference type="NCBI Taxonomy" id="1213861"/>
    <lineage>
        <taxon>Bacteria</taxon>
        <taxon>Bacillati</taxon>
        <taxon>Actinomycetota</taxon>
        <taxon>Actinomycetes</taxon>
        <taxon>Pseudonocardiales</taxon>
        <taxon>Pseudonocardiaceae</taxon>
        <taxon>Actinocrispum</taxon>
    </lineage>
</organism>
<comment type="caution">
    <text evidence="6">The sequence shown here is derived from an EMBL/GenBank/DDBJ whole genome shotgun (WGS) entry which is preliminary data.</text>
</comment>
<dbReference type="OrthoDB" id="5175124at2"/>
<name>A0A4R2K1P7_9PSEU</name>
<evidence type="ECO:0000256" key="1">
    <source>
        <dbReference type="ARBA" id="ARBA00004496"/>
    </source>
</evidence>
<dbReference type="InterPro" id="IPR025734">
    <property type="entry name" value="EspG"/>
</dbReference>
<evidence type="ECO:0000313" key="6">
    <source>
        <dbReference type="EMBL" id="TCO65637.1"/>
    </source>
</evidence>
<accession>A0A4R2K1P7</accession>
<keyword evidence="3" id="KW-0963">Cytoplasm</keyword>
<dbReference type="AlphaFoldDB" id="A0A4R2K1P7"/>
<keyword evidence="7" id="KW-1185">Reference proteome</keyword>
<sequence>MAGCPAGSLRKGATLAGGFECSLLELDVIGDACGLDVRPFPFDVPVHGELIEDRVRLVAAVQRSLTGKGLADRDSLAPTVVRLVGLFARPQWSIGMLGSAGTQTYCVRTGSDGRSAVLAQRWGELVRFDPITPESVVRELVRLLPPAKPGPGASVTIALANESRTRGRHRRDDDAPDTFLQPGRPTRTTDGAQLGIARDILRRPRAGAGYFIVTERGPNGRDGEPQTMSWLDTDAGRYVVLSSVGADGQQYATYAPADLQRVENNLERLAGLRH</sequence>
<proteinExistence type="inferred from homology"/>
<comment type="similarity">
    <text evidence="2">Belongs to the EspG family.</text>
</comment>
<evidence type="ECO:0000256" key="4">
    <source>
        <dbReference type="ARBA" id="ARBA00023186"/>
    </source>
</evidence>
<dbReference type="Proteomes" id="UP000295680">
    <property type="component" value="Unassembled WGS sequence"/>
</dbReference>
<feature type="region of interest" description="Disordered" evidence="5">
    <location>
        <begin position="163"/>
        <end position="190"/>
    </location>
</feature>